<dbReference type="Proteomes" id="UP001185755">
    <property type="component" value="Unassembled WGS sequence"/>
</dbReference>
<comment type="caution">
    <text evidence="1">The sequence shown here is derived from an EMBL/GenBank/DDBJ whole genome shotgun (WGS) entry which is preliminary data.</text>
</comment>
<dbReference type="EMBL" id="JAWLJX010000009">
    <property type="protein sequence ID" value="MDV6263999.1"/>
    <property type="molecule type" value="Genomic_DNA"/>
</dbReference>
<gene>
    <name evidence="1" type="ORF">R3P96_21910</name>
</gene>
<protein>
    <submittedName>
        <fullName evidence="1">Uncharacterized protein</fullName>
    </submittedName>
</protein>
<name>A0ABU4BID6_9NOCA</name>
<evidence type="ECO:0000313" key="1">
    <source>
        <dbReference type="EMBL" id="MDV6263999.1"/>
    </source>
</evidence>
<accession>A0ABU4BID6</accession>
<reference evidence="1 2" key="1">
    <citation type="submission" date="2023-10" db="EMBL/GenBank/DDBJ databases">
        <title>Development of a sustainable strategy for remediation of hydrocarbon-contaminated territories based on the waste exchange concept.</title>
        <authorList>
            <person name="Krivoruchko A."/>
        </authorList>
    </citation>
    <scope>NUCLEOTIDE SEQUENCE [LARGE SCALE GENOMIC DNA]</scope>
    <source>
        <strain evidence="1 2">IEGM 1323</strain>
    </source>
</reference>
<evidence type="ECO:0000313" key="2">
    <source>
        <dbReference type="Proteomes" id="UP001185755"/>
    </source>
</evidence>
<keyword evidence="2" id="KW-1185">Reference proteome</keyword>
<organism evidence="1 2">
    <name type="scientific">Rhodococcoides yunnanense</name>
    <dbReference type="NCBI Taxonomy" id="278209"/>
    <lineage>
        <taxon>Bacteria</taxon>
        <taxon>Bacillati</taxon>
        <taxon>Actinomycetota</taxon>
        <taxon>Actinomycetes</taxon>
        <taxon>Mycobacteriales</taxon>
        <taxon>Nocardiaceae</taxon>
        <taxon>Rhodococcoides</taxon>
    </lineage>
</organism>
<sequence>MLLSSGYPLIIEGLINQLQNDGSIDEYTPPTAFTQSVVDSIARLDGAADSVARRLSAFVSPPPEDSITEYLSMSPIDWGRIRDALQREHLLTVERDGRLWFHEQRRKFLWNKVLDQRQREDVGQEAFSTLVDQFMKEGQFYTRLLVPISQLARFARQSQADSPALRRVVELSETELAVMASTIELELSTDDGKRWTQPEQALIYANTAFGCDRGDAIDALPGLIEKGLIRSLPISIQGNHDTDIVAEVGVEFASTSTLVLHGRVQPVLGRAVTPGVTASVIRDHFDDLRLQATYVVSSVGSAEPIDLIARVEGFPYRTPPSLGPANPMLGVWVDYGTETISLAATFRNNSDLQRAREIAENVTGTSYGQRIRVAKLFTDPSRALPSWRFVRAVHFATGRQVAKRPDGEIYMINSRPAPLREYAARQVLIRKILQTSCDELERAVYALDSKPGMAFAERDNTFHLVELRGSGRVFEVSNDLTSLVFGQPYRFARLEQILALRPSETVTQFHSVGGAVRRQRRDPVVSRLNNLLRTARMFNAHQAPVEIPLDDTLERYISTAHVREMELAKILSEQITIGEHRGTRPEQSLRVAVFNGMDRRIPPLVAFTYMPGNAEDVIVKILDGAHPADADELFRRAFGPSVPPSGLQAGTAKEALAYLAGYQMDDVQISRTIV</sequence>
<proteinExistence type="predicted"/>